<dbReference type="PANTHER" id="PTHR40619:SF3">
    <property type="entry name" value="FUNGAL STAND N-TERMINAL GOODBYE DOMAIN-CONTAINING PROTEIN"/>
    <property type="match status" value="1"/>
</dbReference>
<dbReference type="Proteomes" id="UP000297716">
    <property type="component" value="Unassembled WGS sequence"/>
</dbReference>
<dbReference type="EMBL" id="SKBN01000012">
    <property type="protein sequence ID" value="TGJ87603.1"/>
    <property type="molecule type" value="Genomic_DNA"/>
</dbReference>
<dbReference type="AlphaFoldDB" id="A0A4Z0Z9H0"/>
<comment type="caution">
    <text evidence="1">The sequence shown here is derived from an EMBL/GenBank/DDBJ whole genome shotgun (WGS) entry which is preliminary data.</text>
</comment>
<evidence type="ECO:0000313" key="1">
    <source>
        <dbReference type="EMBL" id="TGJ87603.1"/>
    </source>
</evidence>
<accession>A0A4Z0Z9H0</accession>
<name>A0A4Z0Z9H0_9PEZI</name>
<sequence length="278" mass="31923">MSLTPNVPSGPNTEWHKKQEDLWTALGGFSFEEQDMKYTIEKQERLPSHERAMTEQLVNTPRFREWMVSPMSRQLLIQGNLTGDRQISTLSVFCSTFTSTIRQGLKYITLVHICGLHTDLNRDVDAGPRGMIMSFIAQLLWQWDFDTTFLFENVDLSWFEYGWDPSTKNLCDLLIWMIRQLPSSQTAFFVVDGIHHYEKDVYVIALMESIASILETTLDERVNATVKVLVTSPCRVVETREGFPDDAILLLIESPGTSLDIISSRRLEHQIARTLETS</sequence>
<proteinExistence type="predicted"/>
<keyword evidence="2" id="KW-1185">Reference proteome</keyword>
<dbReference type="PANTHER" id="PTHR40619">
    <property type="entry name" value="FUNGAL STAND N-TERMINAL GOODBYE DOMAIN-CONTAINING PROTEIN"/>
    <property type="match status" value="1"/>
</dbReference>
<dbReference type="STRING" id="37992.A0A4Z0Z9H0"/>
<protein>
    <submittedName>
        <fullName evidence="1">Uncharacterized protein</fullName>
    </submittedName>
</protein>
<dbReference type="OrthoDB" id="5419927at2759"/>
<organism evidence="1 2">
    <name type="scientific">Xylaria hypoxylon</name>
    <dbReference type="NCBI Taxonomy" id="37992"/>
    <lineage>
        <taxon>Eukaryota</taxon>
        <taxon>Fungi</taxon>
        <taxon>Dikarya</taxon>
        <taxon>Ascomycota</taxon>
        <taxon>Pezizomycotina</taxon>
        <taxon>Sordariomycetes</taxon>
        <taxon>Xylariomycetidae</taxon>
        <taxon>Xylariales</taxon>
        <taxon>Xylariaceae</taxon>
        <taxon>Xylaria</taxon>
    </lineage>
</organism>
<gene>
    <name evidence="1" type="ORF">E0Z10_g1168</name>
</gene>
<evidence type="ECO:0000313" key="2">
    <source>
        <dbReference type="Proteomes" id="UP000297716"/>
    </source>
</evidence>
<reference evidence="1 2" key="1">
    <citation type="submission" date="2019-03" db="EMBL/GenBank/DDBJ databases">
        <title>Draft genome sequence of Xylaria hypoxylon DSM 108379, a ubiquitous saprotrophic-parasitic fungi on hardwood.</title>
        <authorList>
            <person name="Buettner E."/>
            <person name="Leonhardt S."/>
            <person name="Gebauer A.M."/>
            <person name="Liers C."/>
            <person name="Hofrichter M."/>
            <person name="Kellner H."/>
        </authorList>
    </citation>
    <scope>NUCLEOTIDE SEQUENCE [LARGE SCALE GENOMIC DNA]</scope>
    <source>
        <strain evidence="1 2">DSM 108379</strain>
    </source>
</reference>